<dbReference type="SUPFAM" id="SSF55315">
    <property type="entry name" value="L30e-like"/>
    <property type="match status" value="1"/>
</dbReference>
<name>A0A1B1YGV3_THEST</name>
<keyword evidence="2" id="KW-0687">Ribonucleoprotein</keyword>
<dbReference type="EMBL" id="CP014672">
    <property type="protein sequence ID" value="ANW99983.1"/>
    <property type="molecule type" value="Genomic_DNA"/>
</dbReference>
<evidence type="ECO:0000259" key="1">
    <source>
        <dbReference type="Pfam" id="PF01248"/>
    </source>
</evidence>
<dbReference type="Gene3D" id="3.30.1330.30">
    <property type="match status" value="1"/>
</dbReference>
<keyword evidence="2" id="KW-0689">Ribosomal protein</keyword>
<protein>
    <submittedName>
        <fullName evidence="2">50S ribosomal protein L7ae</fullName>
    </submittedName>
</protein>
<dbReference type="AlphaFoldDB" id="A0A1B1YGV3"/>
<accession>A0A1B1YGV3</accession>
<dbReference type="InterPro" id="IPR029064">
    <property type="entry name" value="Ribosomal_eL30-like_sf"/>
</dbReference>
<dbReference type="Pfam" id="PF01248">
    <property type="entry name" value="Ribosomal_L7Ae"/>
    <property type="match status" value="1"/>
</dbReference>
<gene>
    <name evidence="2" type="ORF">CSTERTH_05140</name>
</gene>
<dbReference type="InterPro" id="IPR004038">
    <property type="entry name" value="Ribosomal_eL8/eL30/eS12/Gad45"/>
</dbReference>
<dbReference type="GO" id="GO:0005840">
    <property type="term" value="C:ribosome"/>
    <property type="evidence" value="ECO:0007669"/>
    <property type="project" value="UniProtKB-KW"/>
</dbReference>
<feature type="domain" description="Ribosomal protein eL8/eL30/eS12/Gadd45" evidence="1">
    <location>
        <begin position="1"/>
        <end position="78"/>
    </location>
</feature>
<dbReference type="Proteomes" id="UP000092971">
    <property type="component" value="Chromosome"/>
</dbReference>
<organism evidence="2 3">
    <name type="scientific">Thermoclostridium stercorarium subsp. thermolacticum DSM 2910</name>
    <dbReference type="NCBI Taxonomy" id="1121336"/>
    <lineage>
        <taxon>Bacteria</taxon>
        <taxon>Bacillati</taxon>
        <taxon>Bacillota</taxon>
        <taxon>Clostridia</taxon>
        <taxon>Eubacteriales</taxon>
        <taxon>Oscillospiraceae</taxon>
        <taxon>Thermoclostridium</taxon>
    </lineage>
</organism>
<proteinExistence type="predicted"/>
<sequence length="96" mass="10295">MKAGKLVSGELGCEKAIKSGKASLVIVAEDASANTKKKFMDSCGFYRISFCVFGEKEKLGKFLGKGVRSVIAVTDKNFSGRLIRLIEETKQSTGVG</sequence>
<evidence type="ECO:0000313" key="2">
    <source>
        <dbReference type="EMBL" id="ANW99983.1"/>
    </source>
</evidence>
<reference evidence="2 3" key="1">
    <citation type="submission" date="2016-02" db="EMBL/GenBank/DDBJ databases">
        <title>Comparison of Clostridium stercorarium subspecies using comparative genomics and transcriptomics.</title>
        <authorList>
            <person name="Schellenberg J."/>
            <person name="Thallinger G."/>
            <person name="Levin D.B."/>
            <person name="Zhang X."/>
            <person name="Alvare G."/>
            <person name="Fristensky B."/>
            <person name="Sparling R."/>
        </authorList>
    </citation>
    <scope>NUCLEOTIDE SEQUENCE [LARGE SCALE GENOMIC DNA]</scope>
    <source>
        <strain evidence="2 3">DSM 2910</strain>
    </source>
</reference>
<evidence type="ECO:0000313" key="3">
    <source>
        <dbReference type="Proteomes" id="UP000092971"/>
    </source>
</evidence>